<proteinExistence type="predicted"/>
<feature type="coiled-coil region" evidence="1">
    <location>
        <begin position="137"/>
        <end position="164"/>
    </location>
</feature>
<name>A0A2N9G0V9_FAGSY</name>
<evidence type="ECO:0000256" key="2">
    <source>
        <dbReference type="SAM" id="MobiDB-lite"/>
    </source>
</evidence>
<gene>
    <name evidence="3" type="ORF">FSB_LOCUS20801</name>
</gene>
<reference evidence="3" key="1">
    <citation type="submission" date="2018-02" db="EMBL/GenBank/DDBJ databases">
        <authorList>
            <person name="Cohen D.B."/>
            <person name="Kent A.D."/>
        </authorList>
    </citation>
    <scope>NUCLEOTIDE SEQUENCE</scope>
</reference>
<accession>A0A2N9G0V9</accession>
<evidence type="ECO:0000313" key="3">
    <source>
        <dbReference type="EMBL" id="SPC92919.1"/>
    </source>
</evidence>
<dbReference type="AlphaFoldDB" id="A0A2N9G0V9"/>
<organism evidence="3">
    <name type="scientific">Fagus sylvatica</name>
    <name type="common">Beechnut</name>
    <dbReference type="NCBI Taxonomy" id="28930"/>
    <lineage>
        <taxon>Eukaryota</taxon>
        <taxon>Viridiplantae</taxon>
        <taxon>Streptophyta</taxon>
        <taxon>Embryophyta</taxon>
        <taxon>Tracheophyta</taxon>
        <taxon>Spermatophyta</taxon>
        <taxon>Magnoliopsida</taxon>
        <taxon>eudicotyledons</taxon>
        <taxon>Gunneridae</taxon>
        <taxon>Pentapetalae</taxon>
        <taxon>rosids</taxon>
        <taxon>fabids</taxon>
        <taxon>Fagales</taxon>
        <taxon>Fagaceae</taxon>
        <taxon>Fagus</taxon>
    </lineage>
</organism>
<evidence type="ECO:0000256" key="1">
    <source>
        <dbReference type="SAM" id="Coils"/>
    </source>
</evidence>
<sequence length="246" mass="27241">MGNHEGLLCLCFSDLNISIKIHDQMYGLLSVPGPSKEPAPLWAPSYEVFGDPVRFDATVLRTSGAGSNTASALSEVACLPADMAVWKQFTNQEVIDNLRRGLMMVIQGSLELEDRYQTLATQLENSLKVATRSFDLKKEVEGYKEQAEERIKALEAEVAERENATFAQGRVEAETIMANQLPGIYNEAFLVGWKALFAWSETEEIPLLPPRESLPYPDALIGVSEEEVQEPLPQPPKEGDDAPPFD</sequence>
<feature type="region of interest" description="Disordered" evidence="2">
    <location>
        <begin position="221"/>
        <end position="246"/>
    </location>
</feature>
<dbReference type="EMBL" id="OIVN01001344">
    <property type="protein sequence ID" value="SPC92919.1"/>
    <property type="molecule type" value="Genomic_DNA"/>
</dbReference>
<keyword evidence="1" id="KW-0175">Coiled coil</keyword>
<protein>
    <submittedName>
        <fullName evidence="3">Uncharacterized protein</fullName>
    </submittedName>
</protein>